<dbReference type="SUPFAM" id="SSF57701">
    <property type="entry name" value="Zn2/Cys6 DNA-binding domain"/>
    <property type="match status" value="1"/>
</dbReference>
<dbReference type="GO" id="GO:0000981">
    <property type="term" value="F:DNA-binding transcription factor activity, RNA polymerase II-specific"/>
    <property type="evidence" value="ECO:0007669"/>
    <property type="project" value="InterPro"/>
</dbReference>
<dbReference type="CDD" id="cd12148">
    <property type="entry name" value="fungal_TF_MHR"/>
    <property type="match status" value="1"/>
</dbReference>
<dbReference type="GO" id="GO:0008270">
    <property type="term" value="F:zinc ion binding"/>
    <property type="evidence" value="ECO:0007669"/>
    <property type="project" value="InterPro"/>
</dbReference>
<dbReference type="PANTHER" id="PTHR31001:SF88">
    <property type="entry name" value="TRANSCRIPTION FACTOR PDR3"/>
    <property type="match status" value="1"/>
</dbReference>
<dbReference type="InterPro" id="IPR036864">
    <property type="entry name" value="Zn2-C6_fun-type_DNA-bd_sf"/>
</dbReference>
<keyword evidence="6" id="KW-1185">Reference proteome</keyword>
<sequence length="512" mass="58145">CENCKHRKLRCNRVLPRCTRCELREVECVYPQRVKRKTFTLSSRSPHATPGIGSITSSIPNRHSTVGREGAEHIDLTAILNEALDEVQARRQRTFAIRYITEDVTISKEMARNWIDCYFTMMTTDIFLGLIDRKLIELVPDLLESSHVTLDPAVLVVYFGILYHGCSLSDESDYPFGKASSKYVEKLYIACLRSIPGWQREAKGTSTDLIAALFMSRVGLASFDYKLCFSVYKDACKNAQCLNLHMLDAKEDILLLKSATLQDYRKGVWELMHMDMFFHLLFNQPLRTSSSLEEWRVNLPQLDVKDVQAVPATAFLFNSRITFIIARFFRVVKEGSTDAAAQLAEIESLCTETEELFDEWEIDGWIRRSSITQLDCWLLADSAIMGYTCIIFMLRRMIDPLAVSSGPVTSDMDIRNSPHAYNAAHHIIGLINFLMEKFSTLETMSHLFGLYQCHIPFAYLASNVRSSSDVEMLEKVANNIAKVTKDEADFLPLSNGLRLSLQVSKNSLTGIT</sequence>
<organism evidence="5 6">
    <name type="scientific">Tothia fuscella</name>
    <dbReference type="NCBI Taxonomy" id="1048955"/>
    <lineage>
        <taxon>Eukaryota</taxon>
        <taxon>Fungi</taxon>
        <taxon>Dikarya</taxon>
        <taxon>Ascomycota</taxon>
        <taxon>Pezizomycotina</taxon>
        <taxon>Dothideomycetes</taxon>
        <taxon>Pleosporomycetidae</taxon>
        <taxon>Venturiales</taxon>
        <taxon>Cylindrosympodiaceae</taxon>
        <taxon>Tothia</taxon>
    </lineage>
</organism>
<dbReference type="Proteomes" id="UP000800235">
    <property type="component" value="Unassembled WGS sequence"/>
</dbReference>
<gene>
    <name evidence="5" type="ORF">EJ08DRAFT_598435</name>
</gene>
<dbReference type="InterPro" id="IPR001138">
    <property type="entry name" value="Zn2Cys6_DnaBD"/>
</dbReference>
<protein>
    <recommendedName>
        <fullName evidence="4">Zn(2)-C6 fungal-type domain-containing protein</fullName>
    </recommendedName>
</protein>
<dbReference type="InterPro" id="IPR050613">
    <property type="entry name" value="Sec_Metabolite_Reg"/>
</dbReference>
<dbReference type="AlphaFoldDB" id="A0A9P4NGK3"/>
<evidence type="ECO:0000313" key="5">
    <source>
        <dbReference type="EMBL" id="KAF2420356.1"/>
    </source>
</evidence>
<dbReference type="EMBL" id="MU007110">
    <property type="protein sequence ID" value="KAF2420356.1"/>
    <property type="molecule type" value="Genomic_DNA"/>
</dbReference>
<keyword evidence="2" id="KW-0539">Nucleus</keyword>
<dbReference type="Pfam" id="PF00172">
    <property type="entry name" value="Zn_clus"/>
    <property type="match status" value="1"/>
</dbReference>
<dbReference type="SMART" id="SM00066">
    <property type="entry name" value="GAL4"/>
    <property type="match status" value="1"/>
</dbReference>
<dbReference type="OrthoDB" id="39175at2759"/>
<feature type="region of interest" description="Disordered" evidence="3">
    <location>
        <begin position="41"/>
        <end position="65"/>
    </location>
</feature>
<evidence type="ECO:0000256" key="2">
    <source>
        <dbReference type="ARBA" id="ARBA00023242"/>
    </source>
</evidence>
<comment type="subcellular location">
    <subcellularLocation>
        <location evidence="1">Nucleus</location>
    </subcellularLocation>
</comment>
<comment type="caution">
    <text evidence="5">The sequence shown here is derived from an EMBL/GenBank/DDBJ whole genome shotgun (WGS) entry which is preliminary data.</text>
</comment>
<dbReference type="Gene3D" id="4.10.240.10">
    <property type="entry name" value="Zn(2)-C6 fungal-type DNA-binding domain"/>
    <property type="match status" value="1"/>
</dbReference>
<feature type="non-terminal residue" evidence="5">
    <location>
        <position position="1"/>
    </location>
</feature>
<accession>A0A9P4NGK3</accession>
<evidence type="ECO:0000256" key="3">
    <source>
        <dbReference type="SAM" id="MobiDB-lite"/>
    </source>
</evidence>
<dbReference type="CDD" id="cd00067">
    <property type="entry name" value="GAL4"/>
    <property type="match status" value="1"/>
</dbReference>
<reference evidence="5" key="1">
    <citation type="journal article" date="2020" name="Stud. Mycol.">
        <title>101 Dothideomycetes genomes: a test case for predicting lifestyles and emergence of pathogens.</title>
        <authorList>
            <person name="Haridas S."/>
            <person name="Albert R."/>
            <person name="Binder M."/>
            <person name="Bloem J."/>
            <person name="Labutti K."/>
            <person name="Salamov A."/>
            <person name="Andreopoulos B."/>
            <person name="Baker S."/>
            <person name="Barry K."/>
            <person name="Bills G."/>
            <person name="Bluhm B."/>
            <person name="Cannon C."/>
            <person name="Castanera R."/>
            <person name="Culley D."/>
            <person name="Daum C."/>
            <person name="Ezra D."/>
            <person name="Gonzalez J."/>
            <person name="Henrissat B."/>
            <person name="Kuo A."/>
            <person name="Liang C."/>
            <person name="Lipzen A."/>
            <person name="Lutzoni F."/>
            <person name="Magnuson J."/>
            <person name="Mondo S."/>
            <person name="Nolan M."/>
            <person name="Ohm R."/>
            <person name="Pangilinan J."/>
            <person name="Park H.-J."/>
            <person name="Ramirez L."/>
            <person name="Alfaro M."/>
            <person name="Sun H."/>
            <person name="Tritt A."/>
            <person name="Yoshinaga Y."/>
            <person name="Zwiers L.-H."/>
            <person name="Turgeon B."/>
            <person name="Goodwin S."/>
            <person name="Spatafora J."/>
            <person name="Crous P."/>
            <person name="Grigoriev I."/>
        </authorList>
    </citation>
    <scope>NUCLEOTIDE SEQUENCE</scope>
    <source>
        <strain evidence="5">CBS 130266</strain>
    </source>
</reference>
<evidence type="ECO:0000259" key="4">
    <source>
        <dbReference type="PROSITE" id="PS50048"/>
    </source>
</evidence>
<evidence type="ECO:0000256" key="1">
    <source>
        <dbReference type="ARBA" id="ARBA00004123"/>
    </source>
</evidence>
<evidence type="ECO:0000313" key="6">
    <source>
        <dbReference type="Proteomes" id="UP000800235"/>
    </source>
</evidence>
<feature type="domain" description="Zn(2)-C6 fungal-type" evidence="4">
    <location>
        <begin position="1"/>
        <end position="30"/>
    </location>
</feature>
<dbReference type="PANTHER" id="PTHR31001">
    <property type="entry name" value="UNCHARACTERIZED TRANSCRIPTIONAL REGULATORY PROTEIN"/>
    <property type="match status" value="1"/>
</dbReference>
<dbReference type="PROSITE" id="PS50048">
    <property type="entry name" value="ZN2_CY6_FUNGAL_2"/>
    <property type="match status" value="1"/>
</dbReference>
<name>A0A9P4NGK3_9PEZI</name>
<dbReference type="GO" id="GO:0005634">
    <property type="term" value="C:nucleus"/>
    <property type="evidence" value="ECO:0007669"/>
    <property type="project" value="UniProtKB-SubCell"/>
</dbReference>
<feature type="compositionally biased region" description="Polar residues" evidence="3">
    <location>
        <begin position="54"/>
        <end position="64"/>
    </location>
</feature>
<proteinExistence type="predicted"/>